<reference evidence="5" key="1">
    <citation type="journal article" date="2019" name="Int. J. Syst. Evol. Microbiol.">
        <title>The Global Catalogue of Microorganisms (GCM) 10K type strain sequencing project: providing services to taxonomists for standard genome sequencing and annotation.</title>
        <authorList>
            <consortium name="The Broad Institute Genomics Platform"/>
            <consortium name="The Broad Institute Genome Sequencing Center for Infectious Disease"/>
            <person name="Wu L."/>
            <person name="Ma J."/>
        </authorList>
    </citation>
    <scope>NUCLEOTIDE SEQUENCE [LARGE SCALE GENOMIC DNA]</scope>
    <source>
        <strain evidence="5">JCM 16902</strain>
    </source>
</reference>
<dbReference type="Pfam" id="PF01041">
    <property type="entry name" value="DegT_DnrJ_EryC1"/>
    <property type="match status" value="1"/>
</dbReference>
<dbReference type="InterPro" id="IPR000653">
    <property type="entry name" value="DegT/StrS_aminotransferase"/>
</dbReference>
<evidence type="ECO:0000313" key="4">
    <source>
        <dbReference type="EMBL" id="GAA3593848.1"/>
    </source>
</evidence>
<dbReference type="Proteomes" id="UP001501074">
    <property type="component" value="Unassembled WGS sequence"/>
</dbReference>
<gene>
    <name evidence="4" type="ORF">GCM10022223_05990</name>
</gene>
<keyword evidence="1 3" id="KW-0663">Pyridoxal phosphate</keyword>
<sequence length="376" mass="39323">MTTDLTADAPSLVEPVPLTDLALMHAPIAAEVEQGLAGVMAAGAFVGGPAVGRFEDAFAAYSGRAHCVGVANGTDALEMALRACDVTAGDEVIIPANTFIATAEAVVRAGGVPVPVDVTAGALLIDPERAAAAITPRTRVLLPVHLFGQQAPMAPLRDLAAERGLVLIEDAAQAQGSTQNGQGIGTGAVAAATSFYPGKNLGAYGDAGAVVCDDPAVAARLRRIGNHGCERKYVHSEFGFTSRLDTFQAVVLEAKLRHLDGWNAQRARAAALYDELLADSEVAVPVTAPGNRHVWHLYVVRVRRRESVLRALNAAGIGAAVHYPIPVHRQPAFAGTARSPLPVTERASEEILSLPMFPGITPDQQERVVRSLARAL</sequence>
<keyword evidence="4" id="KW-0032">Aminotransferase</keyword>
<evidence type="ECO:0000256" key="2">
    <source>
        <dbReference type="ARBA" id="ARBA00037999"/>
    </source>
</evidence>
<dbReference type="PIRSF" id="PIRSF000390">
    <property type="entry name" value="PLP_StrS"/>
    <property type="match status" value="1"/>
</dbReference>
<dbReference type="InterPro" id="IPR015422">
    <property type="entry name" value="PyrdxlP-dep_Trfase_small"/>
</dbReference>
<comment type="similarity">
    <text evidence="2 3">Belongs to the DegT/DnrJ/EryC1 family.</text>
</comment>
<dbReference type="PANTHER" id="PTHR30244:SF36">
    <property type="entry name" value="3-OXO-GLUCOSE-6-PHOSPHATE:GLUTAMATE AMINOTRANSFERASE"/>
    <property type="match status" value="1"/>
</dbReference>
<dbReference type="Gene3D" id="3.90.1150.10">
    <property type="entry name" value="Aspartate Aminotransferase, domain 1"/>
    <property type="match status" value="1"/>
</dbReference>
<evidence type="ECO:0000313" key="5">
    <source>
        <dbReference type="Proteomes" id="UP001501074"/>
    </source>
</evidence>
<dbReference type="GO" id="GO:0008483">
    <property type="term" value="F:transaminase activity"/>
    <property type="evidence" value="ECO:0007669"/>
    <property type="project" value="UniProtKB-KW"/>
</dbReference>
<name>A0ABP6YZD7_9ACTN</name>
<dbReference type="CDD" id="cd00616">
    <property type="entry name" value="AHBA_syn"/>
    <property type="match status" value="1"/>
</dbReference>
<organism evidence="4 5">
    <name type="scientific">Kineosporia mesophila</name>
    <dbReference type="NCBI Taxonomy" id="566012"/>
    <lineage>
        <taxon>Bacteria</taxon>
        <taxon>Bacillati</taxon>
        <taxon>Actinomycetota</taxon>
        <taxon>Actinomycetes</taxon>
        <taxon>Kineosporiales</taxon>
        <taxon>Kineosporiaceae</taxon>
        <taxon>Kineosporia</taxon>
    </lineage>
</organism>
<proteinExistence type="inferred from homology"/>
<dbReference type="RefSeq" id="WP_231484125.1">
    <property type="nucleotide sequence ID" value="NZ_BAAAZO010000001.1"/>
</dbReference>
<dbReference type="Gene3D" id="3.40.640.10">
    <property type="entry name" value="Type I PLP-dependent aspartate aminotransferase-like (Major domain)"/>
    <property type="match status" value="1"/>
</dbReference>
<accession>A0ABP6YZD7</accession>
<dbReference type="PANTHER" id="PTHR30244">
    <property type="entry name" value="TRANSAMINASE"/>
    <property type="match status" value="1"/>
</dbReference>
<dbReference type="InterPro" id="IPR015424">
    <property type="entry name" value="PyrdxlP-dep_Trfase"/>
</dbReference>
<evidence type="ECO:0000256" key="1">
    <source>
        <dbReference type="ARBA" id="ARBA00022898"/>
    </source>
</evidence>
<dbReference type="SUPFAM" id="SSF53383">
    <property type="entry name" value="PLP-dependent transferases"/>
    <property type="match status" value="1"/>
</dbReference>
<keyword evidence="5" id="KW-1185">Reference proteome</keyword>
<dbReference type="InterPro" id="IPR015421">
    <property type="entry name" value="PyrdxlP-dep_Trfase_major"/>
</dbReference>
<protein>
    <submittedName>
        <fullName evidence="4">DegT/DnrJ/EryC1/StrS family aminotransferase</fullName>
    </submittedName>
</protein>
<keyword evidence="4" id="KW-0808">Transferase</keyword>
<evidence type="ECO:0000256" key="3">
    <source>
        <dbReference type="RuleBase" id="RU004508"/>
    </source>
</evidence>
<dbReference type="EMBL" id="BAAAZO010000001">
    <property type="protein sequence ID" value="GAA3593848.1"/>
    <property type="molecule type" value="Genomic_DNA"/>
</dbReference>
<comment type="caution">
    <text evidence="4">The sequence shown here is derived from an EMBL/GenBank/DDBJ whole genome shotgun (WGS) entry which is preliminary data.</text>
</comment>